<reference evidence="2" key="1">
    <citation type="journal article" date="2014" name="Int. J. Syst. Evol. Microbiol.">
        <title>Complete genome sequence of Corynebacterium casei LMG S-19264T (=DSM 44701T), isolated from a smear-ripened cheese.</title>
        <authorList>
            <consortium name="US DOE Joint Genome Institute (JGI-PGF)"/>
            <person name="Walter F."/>
            <person name="Albersmeier A."/>
            <person name="Kalinowski J."/>
            <person name="Ruckert C."/>
        </authorList>
    </citation>
    <scope>NUCLEOTIDE SEQUENCE</scope>
    <source>
        <strain evidence="2">CCM 8433</strain>
    </source>
</reference>
<gene>
    <name evidence="2" type="ORF">GCM10011482_02190</name>
</gene>
<proteinExistence type="predicted"/>
<dbReference type="Gene3D" id="3.30.1380.10">
    <property type="match status" value="1"/>
</dbReference>
<dbReference type="GO" id="GO:0008233">
    <property type="term" value="F:peptidase activity"/>
    <property type="evidence" value="ECO:0007669"/>
    <property type="project" value="InterPro"/>
</dbReference>
<keyword evidence="3" id="KW-1185">Reference proteome</keyword>
<dbReference type="Pfam" id="PF02557">
    <property type="entry name" value="VanY"/>
    <property type="match status" value="1"/>
</dbReference>
<evidence type="ECO:0000259" key="1">
    <source>
        <dbReference type="Pfam" id="PF02557"/>
    </source>
</evidence>
<dbReference type="Proteomes" id="UP000622610">
    <property type="component" value="Unassembled WGS sequence"/>
</dbReference>
<dbReference type="RefSeq" id="WP_229731637.1">
    <property type="nucleotide sequence ID" value="NZ_BMDT01000001.1"/>
</dbReference>
<dbReference type="AlphaFoldDB" id="A0A917N3D5"/>
<comment type="caution">
    <text evidence="2">The sequence shown here is derived from an EMBL/GenBank/DDBJ whole genome shotgun (WGS) entry which is preliminary data.</text>
</comment>
<organism evidence="2 3">
    <name type="scientific">Enterococcus alcedinis</name>
    <dbReference type="NCBI Taxonomy" id="1274384"/>
    <lineage>
        <taxon>Bacteria</taxon>
        <taxon>Bacillati</taxon>
        <taxon>Bacillota</taxon>
        <taxon>Bacilli</taxon>
        <taxon>Lactobacillales</taxon>
        <taxon>Enterococcaceae</taxon>
        <taxon>Enterococcus</taxon>
    </lineage>
</organism>
<sequence length="264" mass="30314">MKLKKIMALMVMSVCSIGLIYGINRFVTREYIPKGTKEAIAAKINTLNEVEEKSEKKTTDQPVLPTGKLSDWNLILVGPSHQLKTEQVETLTTLDNGMMLDHRVLDPYSQMTIAAQEVGLDLMLVSAYRSISYQEQIFNENVNNLVWQGETQEAAEKTVKETSTQPGYSEHHTGLALDIVDQNWSNHYIDNILSVEYAETDGGKWLATHAREYGFILRYPKDKQAITEITFEPWHYRYVGVEHAKYIEEHQLTLEEYLDLLKEK</sequence>
<dbReference type="CDD" id="cd14852">
    <property type="entry name" value="LD-carboxypeptidase"/>
    <property type="match status" value="1"/>
</dbReference>
<evidence type="ECO:0000313" key="2">
    <source>
        <dbReference type="EMBL" id="GGI64565.1"/>
    </source>
</evidence>
<dbReference type="GO" id="GO:0006508">
    <property type="term" value="P:proteolysis"/>
    <property type="evidence" value="ECO:0007669"/>
    <property type="project" value="InterPro"/>
</dbReference>
<dbReference type="InterPro" id="IPR009045">
    <property type="entry name" value="Zn_M74/Hedgehog-like"/>
</dbReference>
<feature type="domain" description="D-alanyl-D-alanine carboxypeptidase-like core" evidence="1">
    <location>
        <begin position="99"/>
        <end position="240"/>
    </location>
</feature>
<dbReference type="EMBL" id="BMDT01000001">
    <property type="protein sequence ID" value="GGI64565.1"/>
    <property type="molecule type" value="Genomic_DNA"/>
</dbReference>
<dbReference type="InterPro" id="IPR058193">
    <property type="entry name" value="VanY/YodJ_core_dom"/>
</dbReference>
<evidence type="ECO:0000313" key="3">
    <source>
        <dbReference type="Proteomes" id="UP000622610"/>
    </source>
</evidence>
<dbReference type="PANTHER" id="PTHR34385:SF1">
    <property type="entry name" value="PEPTIDOGLYCAN L-ALANYL-D-GLUTAMATE ENDOPEPTIDASE CWLK"/>
    <property type="match status" value="1"/>
</dbReference>
<dbReference type="SUPFAM" id="SSF55166">
    <property type="entry name" value="Hedgehog/DD-peptidase"/>
    <property type="match status" value="1"/>
</dbReference>
<protein>
    <submittedName>
        <fullName evidence="2">Peptidase M15</fullName>
    </submittedName>
</protein>
<dbReference type="InterPro" id="IPR003709">
    <property type="entry name" value="VanY-like_core_dom"/>
</dbReference>
<accession>A0A917N3D5</accession>
<reference evidence="2" key="2">
    <citation type="submission" date="2020-09" db="EMBL/GenBank/DDBJ databases">
        <authorList>
            <person name="Sun Q."/>
            <person name="Sedlacek I."/>
        </authorList>
    </citation>
    <scope>NUCLEOTIDE SEQUENCE</scope>
    <source>
        <strain evidence="2">CCM 8433</strain>
    </source>
</reference>
<name>A0A917N3D5_9ENTE</name>
<dbReference type="PANTHER" id="PTHR34385">
    <property type="entry name" value="D-ALANYL-D-ALANINE CARBOXYPEPTIDASE"/>
    <property type="match status" value="1"/>
</dbReference>
<dbReference type="InterPro" id="IPR052179">
    <property type="entry name" value="DD-CPase-like"/>
</dbReference>